<dbReference type="EMBL" id="JACIDE010000008">
    <property type="protein sequence ID" value="MBB4073729.1"/>
    <property type="molecule type" value="Genomic_DNA"/>
</dbReference>
<organism evidence="1 2">
    <name type="scientific">Anoxybacteroides voinovskiense</name>
    <dbReference type="NCBI Taxonomy" id="230470"/>
    <lineage>
        <taxon>Bacteria</taxon>
        <taxon>Bacillati</taxon>
        <taxon>Bacillota</taxon>
        <taxon>Bacilli</taxon>
        <taxon>Bacillales</taxon>
        <taxon>Anoxybacillaceae</taxon>
        <taxon>Anoxybacteroides</taxon>
    </lineage>
</organism>
<sequence>MLEVNVMFDLVEVKQELEKMAKRLADIRGSL</sequence>
<name>A0A840DW27_9BACL</name>
<dbReference type="Proteomes" id="UP000559598">
    <property type="component" value="Unassembled WGS sequence"/>
</dbReference>
<evidence type="ECO:0000313" key="1">
    <source>
        <dbReference type="EMBL" id="MBB4073729.1"/>
    </source>
</evidence>
<protein>
    <submittedName>
        <fullName evidence="1">Cell division protein ZapA (FtsZ GTPase activity inhibitor)</fullName>
    </submittedName>
</protein>
<evidence type="ECO:0000313" key="2">
    <source>
        <dbReference type="Proteomes" id="UP000559598"/>
    </source>
</evidence>
<accession>A0A840DW27</accession>
<dbReference type="AlphaFoldDB" id="A0A840DW27"/>
<reference evidence="1 2" key="1">
    <citation type="submission" date="2020-08" db="EMBL/GenBank/DDBJ databases">
        <title>Genomic Encyclopedia of Type Strains, Phase IV (KMG-IV): sequencing the most valuable type-strain genomes for metagenomic binning, comparative biology and taxonomic classification.</title>
        <authorList>
            <person name="Goeker M."/>
        </authorList>
    </citation>
    <scope>NUCLEOTIDE SEQUENCE [LARGE SCALE GENOMIC DNA]</scope>
    <source>
        <strain evidence="1 2">DSM 17075</strain>
    </source>
</reference>
<gene>
    <name evidence="1" type="ORF">GGR02_001491</name>
</gene>
<comment type="caution">
    <text evidence="1">The sequence shown here is derived from an EMBL/GenBank/DDBJ whole genome shotgun (WGS) entry which is preliminary data.</text>
</comment>
<proteinExistence type="predicted"/>
<keyword evidence="2" id="KW-1185">Reference proteome</keyword>